<reference evidence="1" key="1">
    <citation type="submission" date="2013-11" db="EMBL/GenBank/DDBJ databases">
        <title>The Genome Sequence of Phytophthora parasitica IAC_01/95.</title>
        <authorList>
            <consortium name="The Broad Institute Genomics Platform"/>
            <person name="Russ C."/>
            <person name="Tyler B."/>
            <person name="Panabieres F."/>
            <person name="Shan W."/>
            <person name="Tripathy S."/>
            <person name="Grunwald N."/>
            <person name="Machado M."/>
            <person name="Johnson C.S."/>
            <person name="Arredondo F."/>
            <person name="Hong C."/>
            <person name="Coffey M."/>
            <person name="Young S.K."/>
            <person name="Zeng Q."/>
            <person name="Gargeya S."/>
            <person name="Fitzgerald M."/>
            <person name="Abouelleil A."/>
            <person name="Alvarado L."/>
            <person name="Chapman S.B."/>
            <person name="Gainer-Dewar J."/>
            <person name="Goldberg J."/>
            <person name="Griggs A."/>
            <person name="Gujja S."/>
            <person name="Hansen M."/>
            <person name="Howarth C."/>
            <person name="Imamovic A."/>
            <person name="Ireland A."/>
            <person name="Larimer J."/>
            <person name="McCowan C."/>
            <person name="Murphy C."/>
            <person name="Pearson M."/>
            <person name="Poon T.W."/>
            <person name="Priest M."/>
            <person name="Roberts A."/>
            <person name="Saif S."/>
            <person name="Shea T."/>
            <person name="Sykes S."/>
            <person name="Wortman J."/>
            <person name="Nusbaum C."/>
            <person name="Birren B."/>
        </authorList>
    </citation>
    <scope>NUCLEOTIDE SEQUENCE [LARGE SCALE GENOMIC DNA]</scope>
    <source>
        <strain evidence="1">IAC_01/95</strain>
    </source>
</reference>
<dbReference type="Proteomes" id="UP000054532">
    <property type="component" value="Unassembled WGS sequence"/>
</dbReference>
<protein>
    <submittedName>
        <fullName evidence="1">Uncharacterized protein</fullName>
    </submittedName>
</protein>
<sequence>MIVKLKELTLTNKRKVTKIPSRKVAELNCRRSVSNVVIRPMECFSVLISQVHWRLRRFTSQLLGRRS</sequence>
<proteinExistence type="predicted"/>
<dbReference type="AlphaFoldDB" id="W2P5Q4"/>
<evidence type="ECO:0000313" key="1">
    <source>
        <dbReference type="EMBL" id="ETM56040.1"/>
    </source>
</evidence>
<gene>
    <name evidence="1" type="ORF">L914_00873</name>
</gene>
<organism evidence="1">
    <name type="scientific">Phytophthora nicotianae</name>
    <name type="common">Potato buckeye rot agent</name>
    <name type="synonym">Phytophthora parasitica</name>
    <dbReference type="NCBI Taxonomy" id="4792"/>
    <lineage>
        <taxon>Eukaryota</taxon>
        <taxon>Sar</taxon>
        <taxon>Stramenopiles</taxon>
        <taxon>Oomycota</taxon>
        <taxon>Peronosporomycetes</taxon>
        <taxon>Peronosporales</taxon>
        <taxon>Peronosporaceae</taxon>
        <taxon>Phytophthora</taxon>
    </lineage>
</organism>
<dbReference type="EMBL" id="KI690579">
    <property type="protein sequence ID" value="ETM56040.1"/>
    <property type="molecule type" value="Genomic_DNA"/>
</dbReference>
<name>W2P5Q4_PHYNI</name>
<accession>W2P5Q4</accession>